<organism evidence="2 3">
    <name type="scientific">Citreimonas salinaria</name>
    <dbReference type="NCBI Taxonomy" id="321339"/>
    <lineage>
        <taxon>Bacteria</taxon>
        <taxon>Pseudomonadati</taxon>
        <taxon>Pseudomonadota</taxon>
        <taxon>Alphaproteobacteria</taxon>
        <taxon>Rhodobacterales</taxon>
        <taxon>Roseobacteraceae</taxon>
        <taxon>Citreimonas</taxon>
    </lineage>
</organism>
<keyword evidence="3" id="KW-1185">Reference proteome</keyword>
<evidence type="ECO:0000313" key="2">
    <source>
        <dbReference type="EMBL" id="SDY53777.1"/>
    </source>
</evidence>
<dbReference type="Proteomes" id="UP000199286">
    <property type="component" value="Unassembled WGS sequence"/>
</dbReference>
<feature type="region of interest" description="Disordered" evidence="1">
    <location>
        <begin position="299"/>
        <end position="321"/>
    </location>
</feature>
<dbReference type="STRING" id="321339.SAMN05444340_11016"/>
<evidence type="ECO:0000256" key="1">
    <source>
        <dbReference type="SAM" id="MobiDB-lite"/>
    </source>
</evidence>
<gene>
    <name evidence="2" type="ORF">SAMN05444340_11016</name>
</gene>
<sequence>MFATFPKRPNGFSWAGYPNLSRTNAGMKRGPTHLNMTSIWCQYSTPPSRCLQLRLHFLPNVSVHDYENALAATYGRSAEDIRRDSIEFEKRFSGSEDDELRQMLRKKSAEDEANALLAELLETIHEPIRRFEDLARAKLFIELSNGALPAKAFEPLLDEEQEVQFVRLVDVPASAWRLAKIDWDRSGLDFQGKEFFGAQISTAMLLEIFPEPMFQGLPVTGTRFGDTLLPAEKIPSEGVVSTRRKSRGRPKAGDGLLHVAVRNEYKRREAAGLLSDKKEANLQSTIDWVAETFEEKVSRSSVQRWTVGSTSAQNSAQKNGP</sequence>
<accession>A0A1H3KNM1</accession>
<reference evidence="2 3" key="1">
    <citation type="submission" date="2016-10" db="EMBL/GenBank/DDBJ databases">
        <authorList>
            <person name="de Groot N.N."/>
        </authorList>
    </citation>
    <scope>NUCLEOTIDE SEQUENCE [LARGE SCALE GENOMIC DNA]</scope>
    <source>
        <strain evidence="2 3">DSM 26880</strain>
    </source>
</reference>
<protein>
    <submittedName>
        <fullName evidence="2">Uncharacterized protein</fullName>
    </submittedName>
</protein>
<dbReference type="EMBL" id="FNPF01000010">
    <property type="protein sequence ID" value="SDY53777.1"/>
    <property type="molecule type" value="Genomic_DNA"/>
</dbReference>
<evidence type="ECO:0000313" key="3">
    <source>
        <dbReference type="Proteomes" id="UP000199286"/>
    </source>
</evidence>
<proteinExistence type="predicted"/>
<name>A0A1H3KNM1_9RHOB</name>
<dbReference type="AlphaFoldDB" id="A0A1H3KNM1"/>